<evidence type="ECO:0000256" key="2">
    <source>
        <dbReference type="SAM" id="MobiDB-lite"/>
    </source>
</evidence>
<feature type="region of interest" description="Disordered" evidence="2">
    <location>
        <begin position="1"/>
        <end position="24"/>
    </location>
</feature>
<organism evidence="3 4">
    <name type="scientific">Fulvitalea axinellae</name>
    <dbReference type="NCBI Taxonomy" id="1182444"/>
    <lineage>
        <taxon>Bacteria</taxon>
        <taxon>Pseudomonadati</taxon>
        <taxon>Bacteroidota</taxon>
        <taxon>Cytophagia</taxon>
        <taxon>Cytophagales</taxon>
        <taxon>Persicobacteraceae</taxon>
        <taxon>Fulvitalea</taxon>
    </lineage>
</organism>
<dbReference type="AlphaFoldDB" id="A0AAU9CFI2"/>
<sequence>MSLIHAKRSGPGQGKRRSSTKTTIQAVLTDPIRRSTTNTVRPEKLYPELPPVISETESLANEIEFWNTLPLETIEQMLRDLDSEESSVNDTEWDDEAELERELAEIMAGEESEESDPELEALEAELEREGEYGFFPDLDEEDREFEAEYAKMRHRQLPVMVKGVKKQIIKIRVELAEFEHYRQQAIKRDHLLDAPFADGYAEETQSSIDISIRNLNSLRKAYAEMKSELKTLDRKYPMKAKSAKKKVKYSLIKMAKAPLKAYKKRSGKQSHQV</sequence>
<evidence type="ECO:0000256" key="1">
    <source>
        <dbReference type="SAM" id="Coils"/>
    </source>
</evidence>
<dbReference type="EMBL" id="AP025314">
    <property type="protein sequence ID" value="BDD08713.1"/>
    <property type="molecule type" value="Genomic_DNA"/>
</dbReference>
<feature type="coiled-coil region" evidence="1">
    <location>
        <begin position="208"/>
        <end position="235"/>
    </location>
</feature>
<protein>
    <submittedName>
        <fullName evidence="3">Uncharacterized protein</fullName>
    </submittedName>
</protein>
<evidence type="ECO:0000313" key="4">
    <source>
        <dbReference type="Proteomes" id="UP001348817"/>
    </source>
</evidence>
<feature type="compositionally biased region" description="Basic residues" evidence="2">
    <location>
        <begin position="1"/>
        <end position="19"/>
    </location>
</feature>
<accession>A0AAU9CFI2</accession>
<gene>
    <name evidence="3" type="ORF">FUAX_11450</name>
</gene>
<reference evidence="3 4" key="1">
    <citation type="submission" date="2021-12" db="EMBL/GenBank/DDBJ databases">
        <title>Genome sequencing of bacteria with rrn-lacking chromosome and rrn-plasmid.</title>
        <authorList>
            <person name="Anda M."/>
            <person name="Iwasaki W."/>
        </authorList>
    </citation>
    <scope>NUCLEOTIDE SEQUENCE [LARGE SCALE GENOMIC DNA]</scope>
    <source>
        <strain evidence="3 4">DSM 100852</strain>
    </source>
</reference>
<proteinExistence type="predicted"/>
<evidence type="ECO:0000313" key="3">
    <source>
        <dbReference type="EMBL" id="BDD08713.1"/>
    </source>
</evidence>
<dbReference type="KEGG" id="fax:FUAX_11450"/>
<keyword evidence="4" id="KW-1185">Reference proteome</keyword>
<dbReference type="RefSeq" id="WP_338393954.1">
    <property type="nucleotide sequence ID" value="NZ_AP025314.1"/>
</dbReference>
<name>A0AAU9CFI2_9BACT</name>
<keyword evidence="1" id="KW-0175">Coiled coil</keyword>
<dbReference type="Proteomes" id="UP001348817">
    <property type="component" value="Chromosome"/>
</dbReference>